<proteinExistence type="predicted"/>
<name>A0A9D4F9U9_DREPO</name>
<gene>
    <name evidence="1" type="ORF">DPMN_147839</name>
    <name evidence="2" type="ORF">DPMN_147900</name>
</gene>
<organism evidence="2 3">
    <name type="scientific">Dreissena polymorpha</name>
    <name type="common">Zebra mussel</name>
    <name type="synonym">Mytilus polymorpha</name>
    <dbReference type="NCBI Taxonomy" id="45954"/>
    <lineage>
        <taxon>Eukaryota</taxon>
        <taxon>Metazoa</taxon>
        <taxon>Spiralia</taxon>
        <taxon>Lophotrochozoa</taxon>
        <taxon>Mollusca</taxon>
        <taxon>Bivalvia</taxon>
        <taxon>Autobranchia</taxon>
        <taxon>Heteroconchia</taxon>
        <taxon>Euheterodonta</taxon>
        <taxon>Imparidentia</taxon>
        <taxon>Neoheterodontei</taxon>
        <taxon>Myida</taxon>
        <taxon>Dreissenoidea</taxon>
        <taxon>Dreissenidae</taxon>
        <taxon>Dreissena</taxon>
    </lineage>
</organism>
<dbReference type="EMBL" id="JAIWYP010000007">
    <property type="protein sequence ID" value="KAH3794308.1"/>
    <property type="molecule type" value="Genomic_DNA"/>
</dbReference>
<dbReference type="Proteomes" id="UP000828390">
    <property type="component" value="Unassembled WGS sequence"/>
</dbReference>
<protein>
    <submittedName>
        <fullName evidence="2">Uncharacterized protein</fullName>
    </submittedName>
</protein>
<evidence type="ECO:0000313" key="3">
    <source>
        <dbReference type="Proteomes" id="UP000828390"/>
    </source>
</evidence>
<sequence length="59" mass="6777">MIGYISPANNHDLPEVPYIEEFQTFALDAYGIKSGLILTTTICKFQSYIEETILHIQRE</sequence>
<evidence type="ECO:0000313" key="1">
    <source>
        <dbReference type="EMBL" id="KAH3794308.1"/>
    </source>
</evidence>
<dbReference type="AlphaFoldDB" id="A0A9D4F9U9"/>
<keyword evidence="3" id="KW-1185">Reference proteome</keyword>
<comment type="caution">
    <text evidence="2">The sequence shown here is derived from an EMBL/GenBank/DDBJ whole genome shotgun (WGS) entry which is preliminary data.</text>
</comment>
<accession>A0A9D4F9U9</accession>
<dbReference type="EMBL" id="JAIWYP010000007">
    <property type="protein sequence ID" value="KAH3794367.1"/>
    <property type="molecule type" value="Genomic_DNA"/>
</dbReference>
<reference evidence="2" key="2">
    <citation type="submission" date="2020-11" db="EMBL/GenBank/DDBJ databases">
        <authorList>
            <person name="McCartney M.A."/>
            <person name="Auch B."/>
            <person name="Kono T."/>
            <person name="Mallez S."/>
            <person name="Becker A."/>
            <person name="Gohl D.M."/>
            <person name="Silverstein K.A.T."/>
            <person name="Koren S."/>
            <person name="Bechman K.B."/>
            <person name="Herman A."/>
            <person name="Abrahante J.E."/>
            <person name="Garbe J."/>
        </authorList>
    </citation>
    <scope>NUCLEOTIDE SEQUENCE</scope>
    <source>
        <strain evidence="2">Duluth1</strain>
        <tissue evidence="2">Whole animal</tissue>
    </source>
</reference>
<evidence type="ECO:0000313" key="2">
    <source>
        <dbReference type="EMBL" id="KAH3794367.1"/>
    </source>
</evidence>
<reference evidence="2" key="1">
    <citation type="journal article" date="2019" name="bioRxiv">
        <title>The Genome of the Zebra Mussel, Dreissena polymorpha: A Resource for Invasive Species Research.</title>
        <authorList>
            <person name="McCartney M.A."/>
            <person name="Auch B."/>
            <person name="Kono T."/>
            <person name="Mallez S."/>
            <person name="Zhang Y."/>
            <person name="Obille A."/>
            <person name="Becker A."/>
            <person name="Abrahante J.E."/>
            <person name="Garbe J."/>
            <person name="Badalamenti J.P."/>
            <person name="Herman A."/>
            <person name="Mangelson H."/>
            <person name="Liachko I."/>
            <person name="Sullivan S."/>
            <person name="Sone E.D."/>
            <person name="Koren S."/>
            <person name="Silverstein K.A.T."/>
            <person name="Beckman K.B."/>
            <person name="Gohl D.M."/>
        </authorList>
    </citation>
    <scope>NUCLEOTIDE SEQUENCE</scope>
    <source>
        <strain evidence="2">Duluth1</strain>
        <tissue evidence="2">Whole animal</tissue>
    </source>
</reference>